<evidence type="ECO:0000256" key="1">
    <source>
        <dbReference type="ARBA" id="ARBA00008857"/>
    </source>
</evidence>
<feature type="domain" description="Tyr recombinase" evidence="6">
    <location>
        <begin position="215"/>
        <end position="405"/>
    </location>
</feature>
<dbReference type="InterPro" id="IPR035386">
    <property type="entry name" value="Arm-DNA-bind_5"/>
</dbReference>
<protein>
    <submittedName>
        <fullName evidence="8">Site-specific integrase</fullName>
    </submittedName>
</protein>
<dbReference type="GO" id="GO:0006310">
    <property type="term" value="P:DNA recombination"/>
    <property type="evidence" value="ECO:0007669"/>
    <property type="project" value="UniProtKB-KW"/>
</dbReference>
<evidence type="ECO:0000313" key="8">
    <source>
        <dbReference type="EMBL" id="TKC00180.1"/>
    </source>
</evidence>
<dbReference type="Gene3D" id="1.10.150.130">
    <property type="match status" value="1"/>
</dbReference>
<accession>A0A4U1C329</accession>
<gene>
    <name evidence="8" type="ORF">FA046_00415</name>
</gene>
<comment type="caution">
    <text evidence="8">The sequence shown here is derived from an EMBL/GenBank/DDBJ whole genome shotgun (WGS) entry which is preliminary data.</text>
</comment>
<feature type="domain" description="Core-binding (CB)" evidence="7">
    <location>
        <begin position="111"/>
        <end position="190"/>
    </location>
</feature>
<dbReference type="CDD" id="cd01185">
    <property type="entry name" value="INTN1_C_like"/>
    <property type="match status" value="1"/>
</dbReference>
<organism evidence="8 9">
    <name type="scientific">Pedobacter cryophilus</name>
    <dbReference type="NCBI Taxonomy" id="2571271"/>
    <lineage>
        <taxon>Bacteria</taxon>
        <taxon>Pseudomonadati</taxon>
        <taxon>Bacteroidota</taxon>
        <taxon>Sphingobacteriia</taxon>
        <taxon>Sphingobacteriales</taxon>
        <taxon>Sphingobacteriaceae</taxon>
        <taxon>Pedobacter</taxon>
    </lineage>
</organism>
<dbReference type="InterPro" id="IPR013762">
    <property type="entry name" value="Integrase-like_cat_sf"/>
</dbReference>
<comment type="similarity">
    <text evidence="1">Belongs to the 'phage' integrase family.</text>
</comment>
<dbReference type="Pfam" id="PF17293">
    <property type="entry name" value="Arm-DNA-bind_5"/>
    <property type="match status" value="1"/>
</dbReference>
<evidence type="ECO:0000256" key="5">
    <source>
        <dbReference type="PROSITE-ProRule" id="PRU01248"/>
    </source>
</evidence>
<dbReference type="PANTHER" id="PTHR30349:SF64">
    <property type="entry name" value="PROPHAGE INTEGRASE INTD-RELATED"/>
    <property type="match status" value="1"/>
</dbReference>
<dbReference type="EMBL" id="SWBP01000001">
    <property type="protein sequence ID" value="TKC00180.1"/>
    <property type="molecule type" value="Genomic_DNA"/>
</dbReference>
<dbReference type="InterPro" id="IPR050090">
    <property type="entry name" value="Tyrosine_recombinase_XerCD"/>
</dbReference>
<evidence type="ECO:0000259" key="7">
    <source>
        <dbReference type="PROSITE" id="PS51900"/>
    </source>
</evidence>
<dbReference type="GO" id="GO:0003677">
    <property type="term" value="F:DNA binding"/>
    <property type="evidence" value="ECO:0007669"/>
    <property type="project" value="UniProtKB-UniRule"/>
</dbReference>
<dbReference type="PROSITE" id="PS51900">
    <property type="entry name" value="CB"/>
    <property type="match status" value="1"/>
</dbReference>
<evidence type="ECO:0000313" key="9">
    <source>
        <dbReference type="Proteomes" id="UP000308181"/>
    </source>
</evidence>
<dbReference type="Pfam" id="PF00589">
    <property type="entry name" value="Phage_integrase"/>
    <property type="match status" value="1"/>
</dbReference>
<keyword evidence="4" id="KW-0233">DNA recombination</keyword>
<dbReference type="InterPro" id="IPR044068">
    <property type="entry name" value="CB"/>
</dbReference>
<dbReference type="Proteomes" id="UP000308181">
    <property type="component" value="Unassembled WGS sequence"/>
</dbReference>
<dbReference type="Gene3D" id="1.10.443.10">
    <property type="entry name" value="Intergrase catalytic core"/>
    <property type="match status" value="1"/>
</dbReference>
<dbReference type="PANTHER" id="PTHR30349">
    <property type="entry name" value="PHAGE INTEGRASE-RELATED"/>
    <property type="match status" value="1"/>
</dbReference>
<dbReference type="AlphaFoldDB" id="A0A4U1C329"/>
<evidence type="ECO:0000259" key="6">
    <source>
        <dbReference type="PROSITE" id="PS51898"/>
    </source>
</evidence>
<reference evidence="8 9" key="1">
    <citation type="submission" date="2019-04" db="EMBL/GenBank/DDBJ databases">
        <title>Pedobacter sp. AR-3-17 sp. nov., isolated from Arctic soil.</title>
        <authorList>
            <person name="Dahal R.H."/>
            <person name="Kim D.-U."/>
        </authorList>
    </citation>
    <scope>NUCLEOTIDE SEQUENCE [LARGE SCALE GENOMIC DNA]</scope>
    <source>
        <strain evidence="8 9">AR-3-17</strain>
    </source>
</reference>
<dbReference type="SUPFAM" id="SSF56349">
    <property type="entry name" value="DNA breaking-rejoining enzymes"/>
    <property type="match status" value="1"/>
</dbReference>
<evidence type="ECO:0000256" key="3">
    <source>
        <dbReference type="ARBA" id="ARBA00023125"/>
    </source>
</evidence>
<dbReference type="Pfam" id="PF13102">
    <property type="entry name" value="Phage_int_SAM_5"/>
    <property type="match status" value="1"/>
</dbReference>
<keyword evidence="9" id="KW-1185">Reference proteome</keyword>
<dbReference type="InterPro" id="IPR010998">
    <property type="entry name" value="Integrase_recombinase_N"/>
</dbReference>
<evidence type="ECO:0000256" key="4">
    <source>
        <dbReference type="ARBA" id="ARBA00023172"/>
    </source>
</evidence>
<dbReference type="InterPro" id="IPR011010">
    <property type="entry name" value="DNA_brk_join_enz"/>
</dbReference>
<dbReference type="OrthoDB" id="5326076at2"/>
<dbReference type="RefSeq" id="WP_136824389.1">
    <property type="nucleotide sequence ID" value="NZ_SWBP01000001.1"/>
</dbReference>
<proteinExistence type="inferred from homology"/>
<dbReference type="GO" id="GO:0015074">
    <property type="term" value="P:DNA integration"/>
    <property type="evidence" value="ECO:0007669"/>
    <property type="project" value="UniProtKB-KW"/>
</dbReference>
<dbReference type="InterPro" id="IPR025269">
    <property type="entry name" value="SAM-like_dom"/>
</dbReference>
<evidence type="ECO:0000256" key="2">
    <source>
        <dbReference type="ARBA" id="ARBA00022908"/>
    </source>
</evidence>
<keyword evidence="2" id="KW-0229">DNA integration</keyword>
<dbReference type="PROSITE" id="PS51898">
    <property type="entry name" value="TYR_RECOMBINASE"/>
    <property type="match status" value="1"/>
</dbReference>
<keyword evidence="3 5" id="KW-0238">DNA-binding</keyword>
<name>A0A4U1C329_9SPHI</name>
<sequence length="409" mass="47283">MATEYTTIKAILFKSKTLSNGEHPIMLRVTKNRVRKYISLGISCHSKDWNEKDNLPKKSHPHKSIIDKIISKKVAEYNDALMNLKSEDKDFTPDVLINKASKPISKITVFNFFEQKIQQLKDAKQIGNSKVYNDTRNKLKKFLDNKDITFSQIDYNFLLKFETSLKADGLSDTGISVRMRTLRALFNAAIEENYAKRDNYPFHKFKITERYNTKTQKRAITKEELKKIEALVFKQGSSEFEAQQYFLFSYYGQGINFVDVAHLKWVNLIDGRIYYKRAKTGTELNFKLPAPALKIIEFWRISNNPPKDDYIFSILNKQTHITPTQQHNRIHKVLTRVNQDLKEIGKMAEIGIPLTSYVARHTFATVLKKSGVSTAIISESMGHQTEAITQTYLKSFENSIIDEAMENLL</sequence>
<dbReference type="InterPro" id="IPR002104">
    <property type="entry name" value="Integrase_catalytic"/>
</dbReference>